<dbReference type="EMBL" id="MU825873">
    <property type="protein sequence ID" value="KAJ7387723.1"/>
    <property type="molecule type" value="Genomic_DNA"/>
</dbReference>
<gene>
    <name evidence="1" type="ORF">OS493_001066</name>
</gene>
<sequence length="114" mass="12365">MAEESGGASWWGSWGTVGTEFISSVRSKSSEAMTMVKKDLAEFVSTIHQDTVNCVEEDEEQEWNFSSFQASVPVHGKRCVQVPWVPVSQLKRKTSLTVATAAAAVTSDGPEPSL</sequence>
<keyword evidence="2" id="KW-1185">Reference proteome</keyword>
<proteinExistence type="predicted"/>
<organism evidence="1 2">
    <name type="scientific">Desmophyllum pertusum</name>
    <dbReference type="NCBI Taxonomy" id="174260"/>
    <lineage>
        <taxon>Eukaryota</taxon>
        <taxon>Metazoa</taxon>
        <taxon>Cnidaria</taxon>
        <taxon>Anthozoa</taxon>
        <taxon>Hexacorallia</taxon>
        <taxon>Scleractinia</taxon>
        <taxon>Caryophylliina</taxon>
        <taxon>Caryophylliidae</taxon>
        <taxon>Desmophyllum</taxon>
    </lineage>
</organism>
<name>A0A9W9ZTP5_9CNID</name>
<comment type="caution">
    <text evidence="1">The sequence shown here is derived from an EMBL/GenBank/DDBJ whole genome shotgun (WGS) entry which is preliminary data.</text>
</comment>
<dbReference type="Proteomes" id="UP001163046">
    <property type="component" value="Unassembled WGS sequence"/>
</dbReference>
<dbReference type="AlphaFoldDB" id="A0A9W9ZTP5"/>
<evidence type="ECO:0000313" key="2">
    <source>
        <dbReference type="Proteomes" id="UP001163046"/>
    </source>
</evidence>
<accession>A0A9W9ZTP5</accession>
<dbReference type="OrthoDB" id="73788at2759"/>
<reference evidence="1" key="1">
    <citation type="submission" date="2023-01" db="EMBL/GenBank/DDBJ databases">
        <title>Genome assembly of the deep-sea coral Lophelia pertusa.</title>
        <authorList>
            <person name="Herrera S."/>
            <person name="Cordes E."/>
        </authorList>
    </citation>
    <scope>NUCLEOTIDE SEQUENCE</scope>
    <source>
        <strain evidence="1">USNM1676648</strain>
        <tissue evidence="1">Polyp</tissue>
    </source>
</reference>
<evidence type="ECO:0000313" key="1">
    <source>
        <dbReference type="EMBL" id="KAJ7387723.1"/>
    </source>
</evidence>
<protein>
    <submittedName>
        <fullName evidence="1">Uncharacterized protein</fullName>
    </submittedName>
</protein>